<dbReference type="InterPro" id="IPR044957">
    <property type="entry name" value="Ribosomal_bL32_bact"/>
</dbReference>
<evidence type="ECO:0000256" key="3">
    <source>
        <dbReference type="ARBA" id="ARBA00023274"/>
    </source>
</evidence>
<dbReference type="PANTHER" id="PTHR35534:SF1">
    <property type="entry name" value="LARGE RIBOSOMAL SUBUNIT PROTEIN BL32"/>
    <property type="match status" value="1"/>
</dbReference>
<evidence type="ECO:0000256" key="6">
    <source>
        <dbReference type="SAM" id="MobiDB-lite"/>
    </source>
</evidence>
<evidence type="ECO:0000313" key="8">
    <source>
        <dbReference type="Proteomes" id="UP000176938"/>
    </source>
</evidence>
<sequence length="68" mass="7691">MPQPKKRHSNVRQGKRRASNYRLKEKNLSKCPSCGTANLPHHACLSCGTYKGRTVIKIKDKKAKKEKG</sequence>
<name>A0A1F4RGM5_UNCSA</name>
<evidence type="ECO:0000256" key="1">
    <source>
        <dbReference type="ARBA" id="ARBA00008560"/>
    </source>
</evidence>
<keyword evidence="3 5" id="KW-0687">Ribonucleoprotein</keyword>
<evidence type="ECO:0000313" key="7">
    <source>
        <dbReference type="EMBL" id="OGC07308.1"/>
    </source>
</evidence>
<accession>A0A1F4RGM5</accession>
<feature type="region of interest" description="Disordered" evidence="6">
    <location>
        <begin position="1"/>
        <end position="20"/>
    </location>
</feature>
<evidence type="ECO:0000256" key="5">
    <source>
        <dbReference type="HAMAP-Rule" id="MF_00340"/>
    </source>
</evidence>
<dbReference type="PANTHER" id="PTHR35534">
    <property type="entry name" value="50S RIBOSOMAL PROTEIN L32"/>
    <property type="match status" value="1"/>
</dbReference>
<dbReference type="Proteomes" id="UP000176938">
    <property type="component" value="Unassembled WGS sequence"/>
</dbReference>
<dbReference type="InterPro" id="IPR011332">
    <property type="entry name" value="Ribosomal_zn-bd"/>
</dbReference>
<evidence type="ECO:0000256" key="2">
    <source>
        <dbReference type="ARBA" id="ARBA00022980"/>
    </source>
</evidence>
<dbReference type="AlphaFoldDB" id="A0A1F4RGM5"/>
<gene>
    <name evidence="5" type="primary">rpmF</name>
    <name evidence="7" type="ORF">A3H38_04485</name>
</gene>
<dbReference type="EMBL" id="METP01000006">
    <property type="protein sequence ID" value="OGC07308.1"/>
    <property type="molecule type" value="Genomic_DNA"/>
</dbReference>
<comment type="caution">
    <text evidence="7">The sequence shown here is derived from an EMBL/GenBank/DDBJ whole genome shotgun (WGS) entry which is preliminary data.</text>
</comment>
<comment type="similarity">
    <text evidence="1 5">Belongs to the bacterial ribosomal protein bL32 family.</text>
</comment>
<dbReference type="NCBIfam" id="TIGR01031">
    <property type="entry name" value="rpmF_bact"/>
    <property type="match status" value="1"/>
</dbReference>
<proteinExistence type="inferred from homology"/>
<organism evidence="7 8">
    <name type="scientific">candidate division WOR-1 bacterium RIFCSPLOWO2_02_FULL_46_20</name>
    <dbReference type="NCBI Taxonomy" id="1802567"/>
    <lineage>
        <taxon>Bacteria</taxon>
        <taxon>Bacillati</taxon>
        <taxon>Saganbacteria</taxon>
    </lineage>
</organism>
<reference evidence="7 8" key="1">
    <citation type="journal article" date="2016" name="Nat. Commun.">
        <title>Thousands of microbial genomes shed light on interconnected biogeochemical processes in an aquifer system.</title>
        <authorList>
            <person name="Anantharaman K."/>
            <person name="Brown C.T."/>
            <person name="Hug L.A."/>
            <person name="Sharon I."/>
            <person name="Castelle C.J."/>
            <person name="Probst A.J."/>
            <person name="Thomas B.C."/>
            <person name="Singh A."/>
            <person name="Wilkins M.J."/>
            <person name="Karaoz U."/>
            <person name="Brodie E.L."/>
            <person name="Williams K.H."/>
            <person name="Hubbard S.S."/>
            <person name="Banfield J.F."/>
        </authorList>
    </citation>
    <scope>NUCLEOTIDE SEQUENCE [LARGE SCALE GENOMIC DNA]</scope>
</reference>
<evidence type="ECO:0000256" key="4">
    <source>
        <dbReference type="ARBA" id="ARBA00035178"/>
    </source>
</evidence>
<dbReference type="Pfam" id="PF01783">
    <property type="entry name" value="Ribosomal_L32p"/>
    <property type="match status" value="1"/>
</dbReference>
<feature type="compositionally biased region" description="Basic residues" evidence="6">
    <location>
        <begin position="1"/>
        <end position="19"/>
    </location>
</feature>
<dbReference type="GO" id="GO:0003735">
    <property type="term" value="F:structural constituent of ribosome"/>
    <property type="evidence" value="ECO:0007669"/>
    <property type="project" value="InterPro"/>
</dbReference>
<dbReference type="GO" id="GO:0015934">
    <property type="term" value="C:large ribosomal subunit"/>
    <property type="evidence" value="ECO:0007669"/>
    <property type="project" value="InterPro"/>
</dbReference>
<keyword evidence="2 5" id="KW-0689">Ribosomal protein</keyword>
<dbReference type="InterPro" id="IPR002677">
    <property type="entry name" value="Ribosomal_bL32"/>
</dbReference>
<protein>
    <recommendedName>
        <fullName evidence="4 5">Large ribosomal subunit protein bL32</fullName>
    </recommendedName>
</protein>
<dbReference type="SUPFAM" id="SSF57829">
    <property type="entry name" value="Zn-binding ribosomal proteins"/>
    <property type="match status" value="1"/>
</dbReference>
<dbReference type="HAMAP" id="MF_00340">
    <property type="entry name" value="Ribosomal_bL32"/>
    <property type="match status" value="1"/>
</dbReference>
<dbReference type="GO" id="GO:0006412">
    <property type="term" value="P:translation"/>
    <property type="evidence" value="ECO:0007669"/>
    <property type="project" value="UniProtKB-UniRule"/>
</dbReference>